<protein>
    <submittedName>
        <fullName evidence="1">Uncharacterized protein</fullName>
    </submittedName>
</protein>
<sequence>MSDMDADMSVPLYDGGSFRLYGNRIEKDKGLFFKSTEVTYYDDVVSARLAGRTLTIARTGWKPSIMLDFRRKEHARVALDIINLCKS</sequence>
<proteinExistence type="predicted"/>
<dbReference type="EMBL" id="PEBK01000014">
    <property type="protein sequence ID" value="PJM74394.1"/>
    <property type="molecule type" value="Genomic_DNA"/>
</dbReference>
<name>A0A2M9HC56_9BIFI</name>
<gene>
    <name evidence="1" type="ORF">CSQ87_10340</name>
</gene>
<accession>A0A2M9HC56</accession>
<evidence type="ECO:0000313" key="1">
    <source>
        <dbReference type="EMBL" id="PJM74394.1"/>
    </source>
</evidence>
<keyword evidence="2" id="KW-1185">Reference proteome</keyword>
<organism evidence="1 2">
    <name type="scientific">Bifidobacterium simiarum</name>
    <dbReference type="NCBI Taxonomy" id="2045441"/>
    <lineage>
        <taxon>Bacteria</taxon>
        <taxon>Bacillati</taxon>
        <taxon>Actinomycetota</taxon>
        <taxon>Actinomycetes</taxon>
        <taxon>Bifidobacteriales</taxon>
        <taxon>Bifidobacteriaceae</taxon>
        <taxon>Bifidobacterium</taxon>
    </lineage>
</organism>
<comment type="caution">
    <text evidence="1">The sequence shown here is derived from an EMBL/GenBank/DDBJ whole genome shotgun (WGS) entry which is preliminary data.</text>
</comment>
<dbReference type="AlphaFoldDB" id="A0A2M9HC56"/>
<dbReference type="Proteomes" id="UP000231451">
    <property type="component" value="Unassembled WGS sequence"/>
</dbReference>
<reference evidence="1 2" key="1">
    <citation type="submission" date="2017-10" db="EMBL/GenBank/DDBJ databases">
        <title>Draft genome sequences of strains TRE 1, TRE 9, TRE H and TRI 7, isolated from tamarins, belonging to four potential novel Bifidobacterium species.</title>
        <authorList>
            <person name="Mattarelli P."/>
            <person name="Modesto M."/>
            <person name="Puglisi E."/>
            <person name="Morelli L."/>
            <person name="Spezio C."/>
            <person name="Bonetti A."/>
            <person name="Sandri C."/>
        </authorList>
    </citation>
    <scope>NUCLEOTIDE SEQUENCE [LARGE SCALE GENOMIC DNA]</scope>
    <source>
        <strain evidence="2">TRI7</strain>
    </source>
</reference>
<evidence type="ECO:0000313" key="2">
    <source>
        <dbReference type="Proteomes" id="UP000231451"/>
    </source>
</evidence>